<name>A0ABN9Y8X4_9DINO</name>
<proteinExistence type="predicted"/>
<evidence type="ECO:0000256" key="1">
    <source>
        <dbReference type="ARBA" id="ARBA00022837"/>
    </source>
</evidence>
<sequence>MAKGREDAEEKQTALRKMLKKHLPDIEEVFDILDLDNSNCLSMAELEAAAQNGKLVLPEDLKEYVDPCKLLDIFYLLDADQSGMIERGEFIDGIASLVVSSVPLETTQILQLLRQSHEVLMDTSKAIARLSACRTTPSGPEGGRSSPLMPPLIQPDCNLERL</sequence>
<comment type="caution">
    <text evidence="4">The sequence shown here is derived from an EMBL/GenBank/DDBJ whole genome shotgun (WGS) entry which is preliminary data.</text>
</comment>
<evidence type="ECO:0000313" key="5">
    <source>
        <dbReference type="Proteomes" id="UP001189429"/>
    </source>
</evidence>
<feature type="domain" description="EF-hand" evidence="3">
    <location>
        <begin position="21"/>
        <end position="56"/>
    </location>
</feature>
<dbReference type="PROSITE" id="PS00018">
    <property type="entry name" value="EF_HAND_1"/>
    <property type="match status" value="2"/>
</dbReference>
<dbReference type="PROSITE" id="PS50222">
    <property type="entry name" value="EF_HAND_2"/>
    <property type="match status" value="2"/>
</dbReference>
<evidence type="ECO:0000256" key="2">
    <source>
        <dbReference type="SAM" id="MobiDB-lite"/>
    </source>
</evidence>
<reference evidence="4" key="1">
    <citation type="submission" date="2023-10" db="EMBL/GenBank/DDBJ databases">
        <authorList>
            <person name="Chen Y."/>
            <person name="Shah S."/>
            <person name="Dougan E. K."/>
            <person name="Thang M."/>
            <person name="Chan C."/>
        </authorList>
    </citation>
    <scope>NUCLEOTIDE SEQUENCE [LARGE SCALE GENOMIC DNA]</scope>
</reference>
<feature type="region of interest" description="Disordered" evidence="2">
    <location>
        <begin position="133"/>
        <end position="152"/>
    </location>
</feature>
<dbReference type="SMART" id="SM00054">
    <property type="entry name" value="EFh"/>
    <property type="match status" value="2"/>
</dbReference>
<accession>A0ABN9Y8X4</accession>
<dbReference type="Gene3D" id="1.10.238.10">
    <property type="entry name" value="EF-hand"/>
    <property type="match status" value="1"/>
</dbReference>
<protein>
    <recommendedName>
        <fullName evidence="3">EF-hand domain-containing protein</fullName>
    </recommendedName>
</protein>
<dbReference type="EMBL" id="CAUYUJ010022137">
    <property type="protein sequence ID" value="CAK0909121.1"/>
    <property type="molecule type" value="Genomic_DNA"/>
</dbReference>
<dbReference type="InterPro" id="IPR018247">
    <property type="entry name" value="EF_Hand_1_Ca_BS"/>
</dbReference>
<gene>
    <name evidence="4" type="ORF">PCOR1329_LOCUS83624</name>
</gene>
<organism evidence="4 5">
    <name type="scientific">Prorocentrum cordatum</name>
    <dbReference type="NCBI Taxonomy" id="2364126"/>
    <lineage>
        <taxon>Eukaryota</taxon>
        <taxon>Sar</taxon>
        <taxon>Alveolata</taxon>
        <taxon>Dinophyceae</taxon>
        <taxon>Prorocentrales</taxon>
        <taxon>Prorocentraceae</taxon>
        <taxon>Prorocentrum</taxon>
    </lineage>
</organism>
<keyword evidence="1" id="KW-0106">Calcium</keyword>
<dbReference type="InterPro" id="IPR011992">
    <property type="entry name" value="EF-hand-dom_pair"/>
</dbReference>
<dbReference type="InterPro" id="IPR002048">
    <property type="entry name" value="EF_hand_dom"/>
</dbReference>
<evidence type="ECO:0000259" key="3">
    <source>
        <dbReference type="PROSITE" id="PS50222"/>
    </source>
</evidence>
<dbReference type="Proteomes" id="UP001189429">
    <property type="component" value="Unassembled WGS sequence"/>
</dbReference>
<dbReference type="SUPFAM" id="SSF47473">
    <property type="entry name" value="EF-hand"/>
    <property type="match status" value="1"/>
</dbReference>
<evidence type="ECO:0000313" key="4">
    <source>
        <dbReference type="EMBL" id="CAK0909121.1"/>
    </source>
</evidence>
<feature type="domain" description="EF-hand" evidence="3">
    <location>
        <begin position="69"/>
        <end position="100"/>
    </location>
</feature>
<keyword evidence="5" id="KW-1185">Reference proteome</keyword>